<organism evidence="2 3">
    <name type="scientific">Streptomyces xinghaiensis</name>
    <dbReference type="NCBI Taxonomy" id="1038928"/>
    <lineage>
        <taxon>Bacteria</taxon>
        <taxon>Bacillati</taxon>
        <taxon>Actinomycetota</taxon>
        <taxon>Actinomycetes</taxon>
        <taxon>Kitasatosporales</taxon>
        <taxon>Streptomycetaceae</taxon>
        <taxon>Streptomyces</taxon>
    </lineage>
</organism>
<dbReference type="EMBL" id="JNAD02000007">
    <property type="protein sequence ID" value="RKM94761.1"/>
    <property type="molecule type" value="Genomic_DNA"/>
</dbReference>
<proteinExistence type="predicted"/>
<reference evidence="2 3" key="1">
    <citation type="journal article" date="2014" name="Genome Announc.">
        <title>Draft Genome Sequence of Streptomyces fradiae ATCC 19609, a Strain Highly Sensitive to Antibiotics.</title>
        <authorList>
            <person name="Bekker O.B."/>
            <person name="Klimina K.M."/>
            <person name="Vatlin A.A."/>
            <person name="Zakharevich N.V."/>
            <person name="Kasianov A.S."/>
            <person name="Danilenko V.N."/>
        </authorList>
    </citation>
    <scope>NUCLEOTIDE SEQUENCE [LARGE SCALE GENOMIC DNA]</scope>
    <source>
        <strain evidence="2 3">ATCC 19609</strain>
    </source>
</reference>
<evidence type="ECO:0000313" key="3">
    <source>
        <dbReference type="Proteomes" id="UP000028058"/>
    </source>
</evidence>
<feature type="transmembrane region" description="Helical" evidence="1">
    <location>
        <begin position="65"/>
        <end position="85"/>
    </location>
</feature>
<evidence type="ECO:0000313" key="2">
    <source>
        <dbReference type="EMBL" id="RKM94761.1"/>
    </source>
</evidence>
<dbReference type="OrthoDB" id="4224232at2"/>
<dbReference type="AlphaFoldDB" id="A0A3R7IRL5"/>
<evidence type="ECO:0000256" key="1">
    <source>
        <dbReference type="SAM" id="Phobius"/>
    </source>
</evidence>
<name>A0A3R7IRL5_9ACTN</name>
<dbReference type="Proteomes" id="UP000028058">
    <property type="component" value="Unassembled WGS sequence"/>
</dbReference>
<accession>A0A3R7IRL5</accession>
<protein>
    <submittedName>
        <fullName evidence="2">Uncharacterized protein</fullName>
    </submittedName>
</protein>
<sequence length="124" mass="12753">MHLAIGDVVRDRSDLALGTVAGVASHPDGPLIALQVSGGGLRLSQPYDLDLVARSSAPPTTSRRVLALLSVVLGVFVACLAAMSAQALGATWLLTAFAALGGHTAVIGAFRSAVRLNGQRRFHV</sequence>
<gene>
    <name evidence="2" type="ORF">SFRA_015890</name>
</gene>
<keyword evidence="1" id="KW-0812">Transmembrane</keyword>
<comment type="caution">
    <text evidence="2">The sequence shown here is derived from an EMBL/GenBank/DDBJ whole genome shotgun (WGS) entry which is preliminary data.</text>
</comment>
<dbReference type="RefSeq" id="WP_043472168.1">
    <property type="nucleotide sequence ID" value="NZ_CP134822.1"/>
</dbReference>
<feature type="transmembrane region" description="Helical" evidence="1">
    <location>
        <begin position="91"/>
        <end position="114"/>
    </location>
</feature>
<keyword evidence="1" id="KW-0472">Membrane</keyword>
<keyword evidence="1" id="KW-1133">Transmembrane helix</keyword>
<keyword evidence="3" id="KW-1185">Reference proteome</keyword>